<feature type="region of interest" description="Disordered" evidence="1">
    <location>
        <begin position="614"/>
        <end position="712"/>
    </location>
</feature>
<name>A0A6A6QQM2_9PEZI</name>
<feature type="compositionally biased region" description="Low complexity" evidence="1">
    <location>
        <begin position="320"/>
        <end position="343"/>
    </location>
</feature>
<feature type="compositionally biased region" description="Basic and acidic residues" evidence="1">
    <location>
        <begin position="94"/>
        <end position="108"/>
    </location>
</feature>
<evidence type="ECO:0000256" key="1">
    <source>
        <dbReference type="SAM" id="MobiDB-lite"/>
    </source>
</evidence>
<feature type="region of interest" description="Disordered" evidence="1">
    <location>
        <begin position="1"/>
        <end position="129"/>
    </location>
</feature>
<feature type="region of interest" description="Disordered" evidence="1">
    <location>
        <begin position="731"/>
        <end position="767"/>
    </location>
</feature>
<feature type="compositionally biased region" description="Basic and acidic residues" evidence="1">
    <location>
        <begin position="678"/>
        <end position="699"/>
    </location>
</feature>
<dbReference type="Proteomes" id="UP000799750">
    <property type="component" value="Unassembled WGS sequence"/>
</dbReference>
<feature type="compositionally biased region" description="Polar residues" evidence="1">
    <location>
        <begin position="481"/>
        <end position="504"/>
    </location>
</feature>
<feature type="compositionally biased region" description="Low complexity" evidence="1">
    <location>
        <begin position="737"/>
        <end position="754"/>
    </location>
</feature>
<feature type="region of interest" description="Disordered" evidence="1">
    <location>
        <begin position="783"/>
        <end position="808"/>
    </location>
</feature>
<gene>
    <name evidence="2" type="ORF">BU16DRAFT_583305</name>
</gene>
<dbReference type="AlphaFoldDB" id="A0A6A6QQM2"/>
<sequence>MSTGSFNFPSDKSKPDPPTKGSGTPKPERTTPANEPPAPSPQVGREATPHNDVKFAPNDAEAEAPNTPNDALQSVVDRAATPHPSKHKKSPPSAEKERMQKVVRRDSPSPEASVKAEAAGEDPFVDKKEDVEPQIMKVDLKALKVRLQPTIDQIYALKPELFSDGYAQLLGDVIRQHCPDLGLTQEESIDTGRALHWYIDRGSQNQPATTPAPVLPLQGGGVTETGRRIAASSRESLTPFVGGTRPATSPAPASPAPRSTPPSVLLGPVPVSGNPIFGAPTSTSQQPSDDNAATRLLKSFTEPRPSPASGRDRPRGSATAGRPVPVVRPSSRRSGTSTRTAAVSHRRMSEWGDAALLPPVRTGSRPGSEARTSSGITAGALGTPSASGSIKVENTEDEAASKSAGAEGTDVKCHPSNQSSVVIWANLSLAMPSNTPPKGKGKRPQLTEDQGKSPPTASGSGQAEGSPSRHTSQPRRRATIAEQQTNPSTPTGSAQSRGPQSARTSELKAILQEPIHYELRERLRNNKGMLVGYLVSLDFEVDSQEAVDFMRDLRIGSGIPPAEAEADARYDFRLLHPMWVTTIDRAFTRERLSATLTGHSTGVPLSHVDALPEARPARLTPSAPPTSSPARRGGRATWTGHGPGHRSLLRHGLGDPTGSIIAPPTHAERQPRLSPRLEPARRPARHQDAQRQIDTHIDNATEGETNEENREGEGFDILRFLNSAQAYLDSVEGRTQGSESGPLSAAPPALDSAGTTKERSRNSEEASFQRFLASVQPYLALKASADQAQEEGSRHHESEELEDIEDAY</sequence>
<organism evidence="2 3">
    <name type="scientific">Lophium mytilinum</name>
    <dbReference type="NCBI Taxonomy" id="390894"/>
    <lineage>
        <taxon>Eukaryota</taxon>
        <taxon>Fungi</taxon>
        <taxon>Dikarya</taxon>
        <taxon>Ascomycota</taxon>
        <taxon>Pezizomycotina</taxon>
        <taxon>Dothideomycetes</taxon>
        <taxon>Pleosporomycetidae</taxon>
        <taxon>Mytilinidiales</taxon>
        <taxon>Mytilinidiaceae</taxon>
        <taxon>Lophium</taxon>
    </lineage>
</organism>
<feature type="compositionally biased region" description="Polar residues" evidence="1">
    <location>
        <begin position="453"/>
        <end position="471"/>
    </location>
</feature>
<reference evidence="2" key="1">
    <citation type="journal article" date="2020" name="Stud. Mycol.">
        <title>101 Dothideomycetes genomes: a test case for predicting lifestyles and emergence of pathogens.</title>
        <authorList>
            <person name="Haridas S."/>
            <person name="Albert R."/>
            <person name="Binder M."/>
            <person name="Bloem J."/>
            <person name="Labutti K."/>
            <person name="Salamov A."/>
            <person name="Andreopoulos B."/>
            <person name="Baker S."/>
            <person name="Barry K."/>
            <person name="Bills G."/>
            <person name="Bluhm B."/>
            <person name="Cannon C."/>
            <person name="Castanera R."/>
            <person name="Culley D."/>
            <person name="Daum C."/>
            <person name="Ezra D."/>
            <person name="Gonzalez J."/>
            <person name="Henrissat B."/>
            <person name="Kuo A."/>
            <person name="Liang C."/>
            <person name="Lipzen A."/>
            <person name="Lutzoni F."/>
            <person name="Magnuson J."/>
            <person name="Mondo S."/>
            <person name="Nolan M."/>
            <person name="Ohm R."/>
            <person name="Pangilinan J."/>
            <person name="Park H.-J."/>
            <person name="Ramirez L."/>
            <person name="Alfaro M."/>
            <person name="Sun H."/>
            <person name="Tritt A."/>
            <person name="Yoshinaga Y."/>
            <person name="Zwiers L.-H."/>
            <person name="Turgeon B."/>
            <person name="Goodwin S."/>
            <person name="Spatafora J."/>
            <person name="Crous P."/>
            <person name="Grigoriev I."/>
        </authorList>
    </citation>
    <scope>NUCLEOTIDE SEQUENCE</scope>
    <source>
        <strain evidence="2">CBS 269.34</strain>
    </source>
</reference>
<feature type="region of interest" description="Disordered" evidence="1">
    <location>
        <begin position="430"/>
        <end position="505"/>
    </location>
</feature>
<proteinExistence type="predicted"/>
<dbReference type="EMBL" id="MU004192">
    <property type="protein sequence ID" value="KAF2493147.1"/>
    <property type="molecule type" value="Genomic_DNA"/>
</dbReference>
<evidence type="ECO:0000313" key="3">
    <source>
        <dbReference type="Proteomes" id="UP000799750"/>
    </source>
</evidence>
<feature type="compositionally biased region" description="Polar residues" evidence="1">
    <location>
        <begin position="280"/>
        <end position="291"/>
    </location>
</feature>
<feature type="compositionally biased region" description="Acidic residues" evidence="1">
    <location>
        <begin position="799"/>
        <end position="808"/>
    </location>
</feature>
<feature type="compositionally biased region" description="Low complexity" evidence="1">
    <location>
        <begin position="261"/>
        <end position="273"/>
    </location>
</feature>
<feature type="region of interest" description="Disordered" evidence="1">
    <location>
        <begin position="203"/>
        <end position="222"/>
    </location>
</feature>
<keyword evidence="3" id="KW-1185">Reference proteome</keyword>
<dbReference type="OrthoDB" id="10655713at2759"/>
<feature type="region of interest" description="Disordered" evidence="1">
    <location>
        <begin position="232"/>
        <end position="414"/>
    </location>
</feature>
<protein>
    <submittedName>
        <fullName evidence="2">Uncharacterized protein</fullName>
    </submittedName>
</protein>
<evidence type="ECO:0000313" key="2">
    <source>
        <dbReference type="EMBL" id="KAF2493147.1"/>
    </source>
</evidence>
<accession>A0A6A6QQM2</accession>